<dbReference type="Proteomes" id="UP000215509">
    <property type="component" value="Unassembled WGS sequence"/>
</dbReference>
<evidence type="ECO:0000256" key="2">
    <source>
        <dbReference type="ARBA" id="ARBA00023002"/>
    </source>
</evidence>
<name>A0A229UVV9_9BACL</name>
<comment type="caution">
    <text evidence="3">The sequence shown here is derived from an EMBL/GenBank/DDBJ whole genome shotgun (WGS) entry which is preliminary data.</text>
</comment>
<protein>
    <submittedName>
        <fullName evidence="3">Short-chain dehydrogenase</fullName>
    </submittedName>
</protein>
<dbReference type="Gene3D" id="3.40.50.720">
    <property type="entry name" value="NAD(P)-binding Rossmann-like Domain"/>
    <property type="match status" value="1"/>
</dbReference>
<dbReference type="FunFam" id="3.40.50.720:FF:000084">
    <property type="entry name" value="Short-chain dehydrogenase reductase"/>
    <property type="match status" value="1"/>
</dbReference>
<dbReference type="PANTHER" id="PTHR43639">
    <property type="entry name" value="OXIDOREDUCTASE, SHORT-CHAIN DEHYDROGENASE/REDUCTASE FAMILY (AFU_ORTHOLOGUE AFUA_5G02870)"/>
    <property type="match status" value="1"/>
</dbReference>
<accession>A0A229UVV9</accession>
<dbReference type="SUPFAM" id="SSF51735">
    <property type="entry name" value="NAD(P)-binding Rossmann-fold domains"/>
    <property type="match status" value="1"/>
</dbReference>
<dbReference type="CDD" id="cd05233">
    <property type="entry name" value="SDR_c"/>
    <property type="match status" value="1"/>
</dbReference>
<keyword evidence="4" id="KW-1185">Reference proteome</keyword>
<dbReference type="OrthoDB" id="9803333at2"/>
<sequence length="248" mass="26950">MSLTGKIAVVTGAGSGIGRGTTLALAKHGVKVAVNYNSKDSDNGAKETLRQLEDLGGEGMLVKADVSLRPEIEAMIQEVTERWGSIDILVNNAALQLNYTLFQHNEETYDRMMNINVKGYWQCIQAVVPHMRRNGAGRIINICSVHGKRPTDFDTVYSMTKGAVKMLVRESAIELGQYGITVNSIEPGAVRIRPEPEESSGAELIRKFPLGRTGRPHDIGSLVCFIASDEAQFLSGASIRMDGASMLL</sequence>
<dbReference type="AlphaFoldDB" id="A0A229UVV9"/>
<dbReference type="InterPro" id="IPR002347">
    <property type="entry name" value="SDR_fam"/>
</dbReference>
<dbReference type="PRINTS" id="PR00080">
    <property type="entry name" value="SDRFAMILY"/>
</dbReference>
<keyword evidence="2" id="KW-0560">Oxidoreductase</keyword>
<evidence type="ECO:0000313" key="4">
    <source>
        <dbReference type="Proteomes" id="UP000215509"/>
    </source>
</evidence>
<dbReference type="PANTHER" id="PTHR43639:SF1">
    <property type="entry name" value="SHORT-CHAIN DEHYDROGENASE_REDUCTASE FAMILY PROTEIN"/>
    <property type="match status" value="1"/>
</dbReference>
<dbReference type="EMBL" id="NMQW01000005">
    <property type="protein sequence ID" value="OXM87500.1"/>
    <property type="molecule type" value="Genomic_DNA"/>
</dbReference>
<evidence type="ECO:0000256" key="1">
    <source>
        <dbReference type="ARBA" id="ARBA00006484"/>
    </source>
</evidence>
<organism evidence="3 4">
    <name type="scientific">Paenibacillus rigui</name>
    <dbReference type="NCBI Taxonomy" id="554312"/>
    <lineage>
        <taxon>Bacteria</taxon>
        <taxon>Bacillati</taxon>
        <taxon>Bacillota</taxon>
        <taxon>Bacilli</taxon>
        <taxon>Bacillales</taxon>
        <taxon>Paenibacillaceae</taxon>
        <taxon>Paenibacillus</taxon>
    </lineage>
</organism>
<comment type="similarity">
    <text evidence="1">Belongs to the short-chain dehydrogenases/reductases (SDR) family.</text>
</comment>
<gene>
    <name evidence="3" type="ORF">CF651_05215</name>
</gene>
<reference evidence="3 4" key="1">
    <citation type="submission" date="2017-07" db="EMBL/GenBank/DDBJ databases">
        <title>Genome sequencing and assembly of Paenibacillus rigui.</title>
        <authorList>
            <person name="Mayilraj S."/>
        </authorList>
    </citation>
    <scope>NUCLEOTIDE SEQUENCE [LARGE SCALE GENOMIC DNA]</scope>
    <source>
        <strain evidence="3 4">JCM 16352</strain>
    </source>
</reference>
<dbReference type="GO" id="GO:0008206">
    <property type="term" value="P:bile acid metabolic process"/>
    <property type="evidence" value="ECO:0007669"/>
    <property type="project" value="UniProtKB-ARBA"/>
</dbReference>
<evidence type="ECO:0000313" key="3">
    <source>
        <dbReference type="EMBL" id="OXM87500.1"/>
    </source>
</evidence>
<dbReference type="InterPro" id="IPR036291">
    <property type="entry name" value="NAD(P)-bd_dom_sf"/>
</dbReference>
<dbReference type="PRINTS" id="PR00081">
    <property type="entry name" value="GDHRDH"/>
</dbReference>
<proteinExistence type="inferred from homology"/>
<dbReference type="GO" id="GO:0016491">
    <property type="term" value="F:oxidoreductase activity"/>
    <property type="evidence" value="ECO:0007669"/>
    <property type="project" value="UniProtKB-KW"/>
</dbReference>
<dbReference type="Pfam" id="PF13561">
    <property type="entry name" value="adh_short_C2"/>
    <property type="match status" value="1"/>
</dbReference>